<dbReference type="EMBL" id="ASPP01044638">
    <property type="protein sequence ID" value="ETN99198.1"/>
    <property type="molecule type" value="Genomic_DNA"/>
</dbReference>
<keyword evidence="2" id="KW-1185">Reference proteome</keyword>
<name>X6LCC3_RETFI</name>
<gene>
    <name evidence="1" type="ORF">RFI_38282</name>
</gene>
<organism evidence="1 2">
    <name type="scientific">Reticulomyxa filosa</name>
    <dbReference type="NCBI Taxonomy" id="46433"/>
    <lineage>
        <taxon>Eukaryota</taxon>
        <taxon>Sar</taxon>
        <taxon>Rhizaria</taxon>
        <taxon>Retaria</taxon>
        <taxon>Foraminifera</taxon>
        <taxon>Monothalamids</taxon>
        <taxon>Reticulomyxidae</taxon>
        <taxon>Reticulomyxa</taxon>
    </lineage>
</organism>
<evidence type="ECO:0000313" key="2">
    <source>
        <dbReference type="Proteomes" id="UP000023152"/>
    </source>
</evidence>
<dbReference type="AlphaFoldDB" id="X6LCC3"/>
<dbReference type="Proteomes" id="UP000023152">
    <property type="component" value="Unassembled WGS sequence"/>
</dbReference>
<evidence type="ECO:0000313" key="1">
    <source>
        <dbReference type="EMBL" id="ETN99198.1"/>
    </source>
</evidence>
<sequence length="163" mass="19306">MVRKYQKDILKFFLQKICNYPIEIICKQYKDSKPLIAGESIFATLIATVKEDLHYLLLFEKEFAMIHKYFIGHHKFLLLFIFLKDIFYHLKNLWQQKSIALAINSGRENAECKAGGQAQKKKGSGNNNTKVKKSKSFNCFLIKKKEYWHEKSFYDKNEKNKIL</sequence>
<protein>
    <submittedName>
        <fullName evidence="1">Uncharacterized protein</fullName>
    </submittedName>
</protein>
<reference evidence="1 2" key="1">
    <citation type="journal article" date="2013" name="Curr. Biol.">
        <title>The Genome of the Foraminiferan Reticulomyxa filosa.</title>
        <authorList>
            <person name="Glockner G."/>
            <person name="Hulsmann N."/>
            <person name="Schleicher M."/>
            <person name="Noegel A.A."/>
            <person name="Eichinger L."/>
            <person name="Gallinger C."/>
            <person name="Pawlowski J."/>
            <person name="Sierra R."/>
            <person name="Euteneuer U."/>
            <person name="Pillet L."/>
            <person name="Moustafa A."/>
            <person name="Platzer M."/>
            <person name="Groth M."/>
            <person name="Szafranski K."/>
            <person name="Schliwa M."/>
        </authorList>
    </citation>
    <scope>NUCLEOTIDE SEQUENCE [LARGE SCALE GENOMIC DNA]</scope>
</reference>
<accession>X6LCC3</accession>
<proteinExistence type="predicted"/>
<comment type="caution">
    <text evidence="1">The sequence shown here is derived from an EMBL/GenBank/DDBJ whole genome shotgun (WGS) entry which is preliminary data.</text>
</comment>